<dbReference type="Gene3D" id="3.55.50.30">
    <property type="match status" value="1"/>
</dbReference>
<dbReference type="PIRSF" id="PIRSF018266">
    <property type="entry name" value="FecR"/>
    <property type="match status" value="1"/>
</dbReference>
<dbReference type="InterPro" id="IPR012373">
    <property type="entry name" value="Ferrdict_sens_TM"/>
</dbReference>
<sequence length="325" mass="37345">MSKEEKIHELFARALTSEISEKEKATLDETLAESERLKKRFNTLDEFWNRCHPQKPSHHIIEKTDEKLAFTYRSKSRSFTNYFFRIAAIALVLISLGFAAFHFLQPPVQTELREYHTKGEIKEIELSDGTRVWLNSGSYLLAVEPFDDDMRQVRLYGEAYFEVSQDAGRPFVVHSPGLKTEVLGTTFNINSWPNNLLTEVNLYEGSVKLTPEDESIQSVMLSPGQRAQLNQERRELNVSDSDTENQAAWRNGITAFYNDELFHIASALERKFETRILVADEQAGMLKYTAEFSDEPLEKILLLLSEAKAFNYNMTEQGVLIRSAN</sequence>
<evidence type="ECO:0000313" key="4">
    <source>
        <dbReference type="EMBL" id="HDR52422.1"/>
    </source>
</evidence>
<dbReference type="PANTHER" id="PTHR30273">
    <property type="entry name" value="PERIPLASMIC SIGNAL SENSOR AND SIGMA FACTOR ACTIVATOR FECR-RELATED"/>
    <property type="match status" value="1"/>
</dbReference>
<feature type="domain" description="FecR protein" evidence="2">
    <location>
        <begin position="115"/>
        <end position="208"/>
    </location>
</feature>
<keyword evidence="1" id="KW-0812">Transmembrane</keyword>
<accession>A0A831LIL7</accession>
<name>A0A831LIL7_9BACT</name>
<dbReference type="AlphaFoldDB" id="A0A831LIL7"/>
<feature type="domain" description="Protein FecR C-terminal" evidence="3">
    <location>
        <begin position="255"/>
        <end position="321"/>
    </location>
</feature>
<dbReference type="Proteomes" id="UP000886047">
    <property type="component" value="Unassembled WGS sequence"/>
</dbReference>
<dbReference type="PANTHER" id="PTHR30273:SF2">
    <property type="entry name" value="PROTEIN FECR"/>
    <property type="match status" value="1"/>
</dbReference>
<dbReference type="InterPro" id="IPR006860">
    <property type="entry name" value="FecR"/>
</dbReference>
<dbReference type="GO" id="GO:0016989">
    <property type="term" value="F:sigma factor antagonist activity"/>
    <property type="evidence" value="ECO:0007669"/>
    <property type="project" value="TreeGrafter"/>
</dbReference>
<evidence type="ECO:0000259" key="2">
    <source>
        <dbReference type="Pfam" id="PF04773"/>
    </source>
</evidence>
<evidence type="ECO:0000259" key="3">
    <source>
        <dbReference type="Pfam" id="PF16344"/>
    </source>
</evidence>
<dbReference type="Gene3D" id="2.60.120.1440">
    <property type="match status" value="1"/>
</dbReference>
<reference evidence="4" key="1">
    <citation type="journal article" date="2020" name="mSystems">
        <title>Genome- and Community-Level Interaction Insights into Carbon Utilization and Element Cycling Functions of Hydrothermarchaeota in Hydrothermal Sediment.</title>
        <authorList>
            <person name="Zhou Z."/>
            <person name="Liu Y."/>
            <person name="Xu W."/>
            <person name="Pan J."/>
            <person name="Luo Z.H."/>
            <person name="Li M."/>
        </authorList>
    </citation>
    <scope>NUCLEOTIDE SEQUENCE [LARGE SCALE GENOMIC DNA]</scope>
    <source>
        <strain evidence="4">SpSt-1217</strain>
    </source>
</reference>
<protein>
    <submittedName>
        <fullName evidence="4">DUF4974 domain-containing protein</fullName>
    </submittedName>
</protein>
<dbReference type="Pfam" id="PF16344">
    <property type="entry name" value="FecR_C"/>
    <property type="match status" value="1"/>
</dbReference>
<comment type="caution">
    <text evidence="4">The sequence shown here is derived from an EMBL/GenBank/DDBJ whole genome shotgun (WGS) entry which is preliminary data.</text>
</comment>
<evidence type="ECO:0000256" key="1">
    <source>
        <dbReference type="SAM" id="Phobius"/>
    </source>
</evidence>
<dbReference type="EMBL" id="DSDK01000696">
    <property type="protein sequence ID" value="HDR52422.1"/>
    <property type="molecule type" value="Genomic_DNA"/>
</dbReference>
<gene>
    <name evidence="4" type="ORF">ENN90_12515</name>
</gene>
<dbReference type="InterPro" id="IPR032508">
    <property type="entry name" value="FecR_C"/>
</dbReference>
<organism evidence="4">
    <name type="scientific">Mariniphaga anaerophila</name>
    <dbReference type="NCBI Taxonomy" id="1484053"/>
    <lineage>
        <taxon>Bacteria</taxon>
        <taxon>Pseudomonadati</taxon>
        <taxon>Bacteroidota</taxon>
        <taxon>Bacteroidia</taxon>
        <taxon>Marinilabiliales</taxon>
        <taxon>Prolixibacteraceae</taxon>
        <taxon>Mariniphaga</taxon>
    </lineage>
</organism>
<keyword evidence="1" id="KW-1133">Transmembrane helix</keyword>
<dbReference type="Pfam" id="PF04773">
    <property type="entry name" value="FecR"/>
    <property type="match status" value="1"/>
</dbReference>
<feature type="transmembrane region" description="Helical" evidence="1">
    <location>
        <begin position="82"/>
        <end position="104"/>
    </location>
</feature>
<proteinExistence type="predicted"/>
<keyword evidence="1" id="KW-0472">Membrane</keyword>